<protein>
    <recommendedName>
        <fullName evidence="1">ATP-dependent DNA helicase</fullName>
        <ecNumber evidence="1">5.6.2.3</ecNumber>
    </recommendedName>
</protein>
<dbReference type="PANTHER" id="PTHR10492">
    <property type="match status" value="1"/>
</dbReference>
<sequence length="376" mass="42512">MTNKQCFEALDRSLRDIISQNDEKANAIPFGGKVVVLGGDLRQILPVIEYGTRSQIVDATIIRSYLWKDVKVIKLTKNMRLQNKNLSKEQQDELRDFTNWLLDLGDGKLPTTKHDNDEDPTWIRIPNDLLLLTDKPKIPALVNAIYPDFKQNYLNPTYLKERAILTPTNEIADDINAYISTLVPGEGKEYYSADSISKCFDACNDADILYPIEYLNSLNANNFPQHKLTLKKGVPIMLLRNINQSIGLCNGTRLIVTNLADNVIEALIITGSNIGCKVSIPRINLTTRGSKWPFVLNRRQFPIKVCYAMTINKSQGQTLCNVGIYLKKPVFTHGQLYVAASRVTNKNGLKILIEKEDGTCTNETKNIVYHEVFTYI</sequence>
<evidence type="ECO:0000256" key="1">
    <source>
        <dbReference type="RuleBase" id="RU363044"/>
    </source>
</evidence>
<comment type="caution">
    <text evidence="4">The sequence shown here is derived from an EMBL/GenBank/DDBJ whole genome shotgun (WGS) entry which is preliminary data.</text>
</comment>
<feature type="domain" description="DNA helicase Pif1-like 2B" evidence="3">
    <location>
        <begin position="213"/>
        <end position="259"/>
    </location>
</feature>
<comment type="catalytic activity">
    <reaction evidence="1">
        <text>ATP + H2O = ADP + phosphate + H(+)</text>
        <dbReference type="Rhea" id="RHEA:13065"/>
        <dbReference type="ChEBI" id="CHEBI:15377"/>
        <dbReference type="ChEBI" id="CHEBI:15378"/>
        <dbReference type="ChEBI" id="CHEBI:30616"/>
        <dbReference type="ChEBI" id="CHEBI:43474"/>
        <dbReference type="ChEBI" id="CHEBI:456216"/>
        <dbReference type="EC" id="5.6.2.3"/>
    </reaction>
</comment>
<keyword evidence="1" id="KW-0233">DNA recombination</keyword>
<dbReference type="Pfam" id="PF05970">
    <property type="entry name" value="PIF1"/>
    <property type="match status" value="1"/>
</dbReference>
<dbReference type="InterPro" id="IPR027417">
    <property type="entry name" value="P-loop_NTPase"/>
</dbReference>
<keyword evidence="1" id="KW-0227">DNA damage</keyword>
<evidence type="ECO:0000313" key="5">
    <source>
        <dbReference type="Proteomes" id="UP000823388"/>
    </source>
</evidence>
<name>A0A8T0PMC9_PANVG</name>
<dbReference type="Proteomes" id="UP000823388">
    <property type="component" value="Chromosome 8K"/>
</dbReference>
<dbReference type="GO" id="GO:0043139">
    <property type="term" value="F:5'-3' DNA helicase activity"/>
    <property type="evidence" value="ECO:0007669"/>
    <property type="project" value="UniProtKB-EC"/>
</dbReference>
<dbReference type="GO" id="GO:0006281">
    <property type="term" value="P:DNA repair"/>
    <property type="evidence" value="ECO:0007669"/>
    <property type="project" value="UniProtKB-KW"/>
</dbReference>
<organism evidence="4 5">
    <name type="scientific">Panicum virgatum</name>
    <name type="common">Blackwell switchgrass</name>
    <dbReference type="NCBI Taxonomy" id="38727"/>
    <lineage>
        <taxon>Eukaryota</taxon>
        <taxon>Viridiplantae</taxon>
        <taxon>Streptophyta</taxon>
        <taxon>Embryophyta</taxon>
        <taxon>Tracheophyta</taxon>
        <taxon>Spermatophyta</taxon>
        <taxon>Magnoliopsida</taxon>
        <taxon>Liliopsida</taxon>
        <taxon>Poales</taxon>
        <taxon>Poaceae</taxon>
        <taxon>PACMAD clade</taxon>
        <taxon>Panicoideae</taxon>
        <taxon>Panicodae</taxon>
        <taxon>Paniceae</taxon>
        <taxon>Panicinae</taxon>
        <taxon>Panicum</taxon>
        <taxon>Panicum sect. Hiantes</taxon>
    </lineage>
</organism>
<keyword evidence="1" id="KW-0067">ATP-binding</keyword>
<dbReference type="SUPFAM" id="SSF52540">
    <property type="entry name" value="P-loop containing nucleoside triphosphate hydrolases"/>
    <property type="match status" value="1"/>
</dbReference>
<feature type="domain" description="DNA helicase Pif1-like DEAD-box helicase" evidence="2">
    <location>
        <begin position="1"/>
        <end position="113"/>
    </location>
</feature>
<keyword evidence="1" id="KW-0347">Helicase</keyword>
<dbReference type="EC" id="5.6.2.3" evidence="1"/>
<dbReference type="Gene3D" id="3.40.50.300">
    <property type="entry name" value="P-loop containing nucleotide triphosphate hydrolases"/>
    <property type="match status" value="1"/>
</dbReference>
<dbReference type="EMBL" id="CM029051">
    <property type="protein sequence ID" value="KAG2562078.1"/>
    <property type="molecule type" value="Genomic_DNA"/>
</dbReference>
<accession>A0A8T0PMC9</accession>
<keyword evidence="1" id="KW-0547">Nucleotide-binding</keyword>
<dbReference type="GO" id="GO:0006310">
    <property type="term" value="P:DNA recombination"/>
    <property type="evidence" value="ECO:0007669"/>
    <property type="project" value="UniProtKB-KW"/>
</dbReference>
<dbReference type="PANTHER" id="PTHR10492:SF90">
    <property type="entry name" value="ATP-DEPENDENT DNA HELICASE"/>
    <property type="match status" value="1"/>
</dbReference>
<comment type="similarity">
    <text evidence="1">Belongs to the helicase family.</text>
</comment>
<dbReference type="AlphaFoldDB" id="A0A8T0PMC9"/>
<gene>
    <name evidence="4" type="ORF">PVAP13_8KG121901</name>
</gene>
<keyword evidence="1" id="KW-0234">DNA repair</keyword>
<reference evidence="4" key="1">
    <citation type="submission" date="2020-05" db="EMBL/GenBank/DDBJ databases">
        <title>WGS assembly of Panicum virgatum.</title>
        <authorList>
            <person name="Lovell J.T."/>
            <person name="Jenkins J."/>
            <person name="Shu S."/>
            <person name="Juenger T.E."/>
            <person name="Schmutz J."/>
        </authorList>
    </citation>
    <scope>NUCLEOTIDE SEQUENCE</scope>
    <source>
        <strain evidence="4">AP13</strain>
    </source>
</reference>
<evidence type="ECO:0000259" key="2">
    <source>
        <dbReference type="Pfam" id="PF05970"/>
    </source>
</evidence>
<evidence type="ECO:0000259" key="3">
    <source>
        <dbReference type="Pfam" id="PF21530"/>
    </source>
</evidence>
<dbReference type="Pfam" id="PF21530">
    <property type="entry name" value="Pif1_2B_dom"/>
    <property type="match status" value="1"/>
</dbReference>
<dbReference type="GO" id="GO:0000723">
    <property type="term" value="P:telomere maintenance"/>
    <property type="evidence" value="ECO:0007669"/>
    <property type="project" value="InterPro"/>
</dbReference>
<proteinExistence type="inferred from homology"/>
<dbReference type="GO" id="GO:0016787">
    <property type="term" value="F:hydrolase activity"/>
    <property type="evidence" value="ECO:0007669"/>
    <property type="project" value="UniProtKB-KW"/>
</dbReference>
<keyword evidence="5" id="KW-1185">Reference proteome</keyword>
<keyword evidence="1" id="KW-0378">Hydrolase</keyword>
<dbReference type="InterPro" id="IPR049163">
    <property type="entry name" value="Pif1-like_2B_dom"/>
</dbReference>
<comment type="cofactor">
    <cofactor evidence="1">
        <name>Mg(2+)</name>
        <dbReference type="ChEBI" id="CHEBI:18420"/>
    </cofactor>
</comment>
<dbReference type="InterPro" id="IPR010285">
    <property type="entry name" value="DNA_helicase_pif1-like_DEAD"/>
</dbReference>
<dbReference type="GO" id="GO:0005524">
    <property type="term" value="F:ATP binding"/>
    <property type="evidence" value="ECO:0007669"/>
    <property type="project" value="UniProtKB-KW"/>
</dbReference>
<evidence type="ECO:0000313" key="4">
    <source>
        <dbReference type="EMBL" id="KAG2562078.1"/>
    </source>
</evidence>
<dbReference type="CDD" id="cd18809">
    <property type="entry name" value="SF1_C_RecD"/>
    <property type="match status" value="1"/>
</dbReference>